<keyword evidence="3" id="KW-1185">Reference proteome</keyword>
<comment type="caution">
    <text evidence="2">The sequence shown here is derived from an EMBL/GenBank/DDBJ whole genome shotgun (WGS) entry which is preliminary data.</text>
</comment>
<evidence type="ECO:0008006" key="4">
    <source>
        <dbReference type="Google" id="ProtNLM"/>
    </source>
</evidence>
<evidence type="ECO:0000313" key="3">
    <source>
        <dbReference type="Proteomes" id="UP000028091"/>
    </source>
</evidence>
<dbReference type="OrthoDB" id="2970872at2"/>
<protein>
    <recommendedName>
        <fullName evidence="4">DUF2524 domain-containing protein</fullName>
    </recommendedName>
</protein>
<dbReference type="AlphaFoldDB" id="A0A081L9X8"/>
<dbReference type="Pfam" id="PF10732">
    <property type="entry name" value="DUF2524"/>
    <property type="match status" value="1"/>
</dbReference>
<dbReference type="RefSeq" id="WP_034322564.1">
    <property type="nucleotide sequence ID" value="NZ_JAVIKA010000008.1"/>
</dbReference>
<dbReference type="EMBL" id="JOTP01000013">
    <property type="protein sequence ID" value="KEP26054.1"/>
    <property type="molecule type" value="Genomic_DNA"/>
</dbReference>
<gene>
    <name evidence="2" type="ORF">BA70_04460</name>
</gene>
<keyword evidence="1" id="KW-0175">Coiled coil</keyword>
<dbReference type="Proteomes" id="UP000028091">
    <property type="component" value="Unassembled WGS sequence"/>
</dbReference>
<dbReference type="eggNOG" id="ENOG50306TD">
    <property type="taxonomic scope" value="Bacteria"/>
</dbReference>
<reference evidence="2 3" key="1">
    <citation type="submission" date="2012-09" db="EMBL/GenBank/DDBJ databases">
        <title>Genome Sequence of Bacillus sp. DW5-4.</title>
        <authorList>
            <person name="Lai Q."/>
            <person name="Liu Y."/>
            <person name="Shao Z."/>
        </authorList>
    </citation>
    <scope>NUCLEOTIDE SEQUENCE [LARGE SCALE GENOMIC DNA]</scope>
    <source>
        <strain evidence="2 3">DW5-4</strain>
    </source>
</reference>
<feature type="coiled-coil region" evidence="1">
    <location>
        <begin position="39"/>
        <end position="81"/>
    </location>
</feature>
<dbReference type="InterPro" id="IPR019668">
    <property type="entry name" value="Uncharacterised_YtzC"/>
</dbReference>
<sequence length="91" mass="10761">MATRKSIDEFMQKSTETLEFASEQFDLSSRQEHYNEEEFSKAQLMLEDAVNELEKLKDVANDQQRERLDRARVQIQSLQNQMILGISYDNE</sequence>
<evidence type="ECO:0000313" key="2">
    <source>
        <dbReference type="EMBL" id="KEP26054.1"/>
    </source>
</evidence>
<proteinExistence type="predicted"/>
<name>A0A081L9X8_9BACI</name>
<evidence type="ECO:0000256" key="1">
    <source>
        <dbReference type="SAM" id="Coils"/>
    </source>
</evidence>
<accession>A0A081L9X8</accession>
<organism evidence="2 3">
    <name type="scientific">Bacillus zhangzhouensis</name>
    <dbReference type="NCBI Taxonomy" id="1178540"/>
    <lineage>
        <taxon>Bacteria</taxon>
        <taxon>Bacillati</taxon>
        <taxon>Bacillota</taxon>
        <taxon>Bacilli</taxon>
        <taxon>Bacillales</taxon>
        <taxon>Bacillaceae</taxon>
        <taxon>Bacillus</taxon>
    </lineage>
</organism>